<name>A0A7W0HKR4_9BACT</name>
<dbReference type="AlphaFoldDB" id="A0A7W0HKR4"/>
<reference evidence="1 2" key="1">
    <citation type="submission" date="2020-07" db="EMBL/GenBank/DDBJ databases">
        <title>Genomic Encyclopedia of Type Strains, Phase IV (KMG-IV): sequencing the most valuable type-strain genomes for metagenomic binning, comparative biology and taxonomic classification.</title>
        <authorList>
            <person name="Goeker M."/>
        </authorList>
    </citation>
    <scope>NUCLEOTIDE SEQUENCE [LARGE SCALE GENOMIC DNA]</scope>
    <source>
        <strain evidence="1 2">DSM 17721</strain>
    </source>
</reference>
<keyword evidence="2" id="KW-1185">Reference proteome</keyword>
<dbReference type="EMBL" id="JACDUS010000004">
    <property type="protein sequence ID" value="MBA2881492.1"/>
    <property type="molecule type" value="Genomic_DNA"/>
</dbReference>
<evidence type="ECO:0000313" key="1">
    <source>
        <dbReference type="EMBL" id="MBA2881492.1"/>
    </source>
</evidence>
<gene>
    <name evidence="1" type="ORF">HNR65_001819</name>
</gene>
<proteinExistence type="predicted"/>
<dbReference type="Proteomes" id="UP000525298">
    <property type="component" value="Unassembled WGS sequence"/>
</dbReference>
<accession>A0A7W0HKR4</accession>
<protein>
    <submittedName>
        <fullName evidence="1">Uncharacterized protein</fullName>
    </submittedName>
</protein>
<organism evidence="1 2">
    <name type="scientific">Desulfosalsimonas propionicica</name>
    <dbReference type="NCBI Taxonomy" id="332175"/>
    <lineage>
        <taxon>Bacteria</taxon>
        <taxon>Pseudomonadati</taxon>
        <taxon>Thermodesulfobacteriota</taxon>
        <taxon>Desulfobacteria</taxon>
        <taxon>Desulfobacterales</taxon>
        <taxon>Desulfosalsimonadaceae</taxon>
        <taxon>Desulfosalsimonas</taxon>
    </lineage>
</organism>
<evidence type="ECO:0000313" key="2">
    <source>
        <dbReference type="Proteomes" id="UP000525298"/>
    </source>
</evidence>
<comment type="caution">
    <text evidence="1">The sequence shown here is derived from an EMBL/GenBank/DDBJ whole genome shotgun (WGS) entry which is preliminary data.</text>
</comment>
<sequence>MKTEVIAPKTTSFLERIFREIGRRIKRIAWGWSDDTVSKLSKMIVVKKYSKEKWEQYWKQKLGIEVT</sequence>